<protein>
    <recommendedName>
        <fullName evidence="3">Phage tail protein</fullName>
    </recommendedName>
</protein>
<sequence>MPTLTASATFTIGAASPAVDEISLTILPAAVGSGGKGRLIHPTLGTFDYESAPDQWSGIDTDILIPPVWASSKTLAGTANALWRGTVRDAVCVETWTAERGIAMSMAQFRMLLAFWQNPPDPANGFIQWWPSYTSAFGFEVILTNLTAGGNGITIDAIAAQGYLASPVELTLRVVRKL</sequence>
<dbReference type="EMBL" id="RJVP01000004">
    <property type="protein sequence ID" value="ROH85741.1"/>
    <property type="molecule type" value="Genomic_DNA"/>
</dbReference>
<dbReference type="Proteomes" id="UP000275137">
    <property type="component" value="Unassembled WGS sequence"/>
</dbReference>
<dbReference type="AlphaFoldDB" id="A0A3N0UZR1"/>
<evidence type="ECO:0000313" key="2">
    <source>
        <dbReference type="Proteomes" id="UP000275137"/>
    </source>
</evidence>
<evidence type="ECO:0000313" key="1">
    <source>
        <dbReference type="EMBL" id="ROH85741.1"/>
    </source>
</evidence>
<keyword evidence="2" id="KW-1185">Reference proteome</keyword>
<dbReference type="RefSeq" id="WP_123237515.1">
    <property type="nucleotide sequence ID" value="NZ_RJVP01000004.1"/>
</dbReference>
<evidence type="ECO:0008006" key="3">
    <source>
        <dbReference type="Google" id="ProtNLM"/>
    </source>
</evidence>
<reference evidence="1 2" key="1">
    <citation type="submission" date="2018-10" db="EMBL/GenBank/DDBJ databases">
        <authorList>
            <person name="Chen W.-M."/>
        </authorList>
    </citation>
    <scope>NUCLEOTIDE SEQUENCE [LARGE SCALE GENOMIC DNA]</scope>
    <source>
        <strain evidence="1 2">H-5</strain>
    </source>
</reference>
<comment type="caution">
    <text evidence="1">The sequence shown here is derived from an EMBL/GenBank/DDBJ whole genome shotgun (WGS) entry which is preliminary data.</text>
</comment>
<proteinExistence type="predicted"/>
<name>A0A3N0UZR1_9PROT</name>
<gene>
    <name evidence="1" type="ORF">ED236_08325</name>
</gene>
<accession>A0A3N0UZR1</accession>
<organism evidence="1 2">
    <name type="scientific">Pseudomethylobacillus aquaticus</name>
    <dbReference type="NCBI Taxonomy" id="2676064"/>
    <lineage>
        <taxon>Bacteria</taxon>
        <taxon>Pseudomonadati</taxon>
        <taxon>Pseudomonadota</taxon>
        <taxon>Betaproteobacteria</taxon>
        <taxon>Nitrosomonadales</taxon>
        <taxon>Methylophilaceae</taxon>
        <taxon>Pseudomethylobacillus</taxon>
    </lineage>
</organism>